<accession>A0A4Z1ET13</accession>
<protein>
    <submittedName>
        <fullName evidence="2">Uncharacterized protein</fullName>
    </submittedName>
</protein>
<name>A0A4Z1ET13_9HELO</name>
<feature type="region of interest" description="Disordered" evidence="1">
    <location>
        <begin position="1"/>
        <end position="32"/>
    </location>
</feature>
<evidence type="ECO:0000313" key="2">
    <source>
        <dbReference type="EMBL" id="TGO15524.1"/>
    </source>
</evidence>
<feature type="region of interest" description="Disordered" evidence="1">
    <location>
        <begin position="485"/>
        <end position="574"/>
    </location>
</feature>
<keyword evidence="3" id="KW-1185">Reference proteome</keyword>
<reference evidence="2 3" key="1">
    <citation type="submission" date="2017-12" db="EMBL/GenBank/DDBJ databases">
        <title>Comparative genomics of Botrytis spp.</title>
        <authorList>
            <person name="Valero-Jimenez C.A."/>
            <person name="Tapia P."/>
            <person name="Veloso J."/>
            <person name="Silva-Moreno E."/>
            <person name="Staats M."/>
            <person name="Valdes J.H."/>
            <person name="Van Kan J.A.L."/>
        </authorList>
    </citation>
    <scope>NUCLEOTIDE SEQUENCE [LARGE SCALE GENOMIC DNA]</scope>
    <source>
        <strain evidence="2 3">Bt9001</strain>
    </source>
</reference>
<feature type="compositionally biased region" description="Basic and acidic residues" evidence="1">
    <location>
        <begin position="21"/>
        <end position="30"/>
    </location>
</feature>
<gene>
    <name evidence="2" type="ORF">BTUL_0039g00410</name>
</gene>
<sequence length="642" mass="74351">MVVRQKVAHPHISGAVRKRASVKEHRDNPTDRGPAIALQKIYTDLENWERVITENERVFLNTRQIQDWLDIGHNLLENSKNNVQELLESNRNRLDFEDQYRHLQERIRNILDQPLWWFSQEEQRVRQFWQEISPQLMEENHQVQQDIAQWVQARNQLVTPQDNRPLDYSRQLQEYQRRSEEWLYQGSNLIERHNDLKQYCEPESQRREDPTSRYASLCSEIRKLELLCESERKRLKKLVRPSEDNQGEYSQENRQGEGMSTAPDPQKSVIQRQGQQEPPNGETRKRAPYKKRKTAESDAVDISIRDQLVEAGTPFVKELENDFAYLDNNPLSLPIHDNNESYYEELKDYVQRIEKRVQRLQYYQDAFDQQFRIYRPRDAERAKRDLAYKKRKIAEKKSGVKYFPIEHHAAHIQKLDQQLREGAENQLQAMNYAVGLLKAEERNRSEQSFHKAPYPATVPEFAGSFHQGTPSRLPLEDLHRVSMPASDLKYPPSHATESSKRSTPLAASSGQYARDPIQLGSDFSVSNRSSPTSRLIPAIEIPVKRKRGRPPGSTSSQRTSLSSMPPILPSPSRPPVQSCPDCNFVYSKLIPACPNHAPTAKIRLMLDNLKGIEGDSQQVAAANKLLKEALASKSAAQTSLRK</sequence>
<organism evidence="2 3">
    <name type="scientific">Botrytis tulipae</name>
    <dbReference type="NCBI Taxonomy" id="87230"/>
    <lineage>
        <taxon>Eukaryota</taxon>
        <taxon>Fungi</taxon>
        <taxon>Dikarya</taxon>
        <taxon>Ascomycota</taxon>
        <taxon>Pezizomycotina</taxon>
        <taxon>Leotiomycetes</taxon>
        <taxon>Helotiales</taxon>
        <taxon>Sclerotiniaceae</taxon>
        <taxon>Botrytis</taxon>
    </lineage>
</organism>
<proteinExistence type="predicted"/>
<dbReference type="OrthoDB" id="3533478at2759"/>
<evidence type="ECO:0000256" key="1">
    <source>
        <dbReference type="SAM" id="MobiDB-lite"/>
    </source>
</evidence>
<dbReference type="EMBL" id="PQXH01000039">
    <property type="protein sequence ID" value="TGO15524.1"/>
    <property type="molecule type" value="Genomic_DNA"/>
</dbReference>
<feature type="compositionally biased region" description="Polar residues" evidence="1">
    <location>
        <begin position="521"/>
        <end position="533"/>
    </location>
</feature>
<feature type="compositionally biased region" description="Polar residues" evidence="1">
    <location>
        <begin position="268"/>
        <end position="278"/>
    </location>
</feature>
<comment type="caution">
    <text evidence="2">The sequence shown here is derived from an EMBL/GenBank/DDBJ whole genome shotgun (WGS) entry which is preliminary data.</text>
</comment>
<dbReference type="Proteomes" id="UP000297777">
    <property type="component" value="Unassembled WGS sequence"/>
</dbReference>
<evidence type="ECO:0000313" key="3">
    <source>
        <dbReference type="Proteomes" id="UP000297777"/>
    </source>
</evidence>
<feature type="compositionally biased region" description="Polar residues" evidence="1">
    <location>
        <begin position="501"/>
        <end position="511"/>
    </location>
</feature>
<feature type="region of interest" description="Disordered" evidence="1">
    <location>
        <begin position="238"/>
        <end position="298"/>
    </location>
</feature>
<dbReference type="AlphaFoldDB" id="A0A4Z1ET13"/>
<feature type="compositionally biased region" description="Low complexity" evidence="1">
    <location>
        <begin position="553"/>
        <end position="565"/>
    </location>
</feature>